<feature type="domain" description="Nudix hydrolase" evidence="12">
    <location>
        <begin position="3"/>
        <end position="128"/>
    </location>
</feature>
<evidence type="ECO:0000256" key="9">
    <source>
        <dbReference type="ARBA" id="ARBA00023204"/>
    </source>
</evidence>
<dbReference type="GO" id="GO:0044716">
    <property type="term" value="F:8-oxo-GDP phosphatase activity"/>
    <property type="evidence" value="ECO:0007669"/>
    <property type="project" value="TreeGrafter"/>
</dbReference>
<dbReference type="GO" id="GO:0035539">
    <property type="term" value="F:8-oxo-7,8-dihydrodeoxyguanosine triphosphate pyrophosphatase activity"/>
    <property type="evidence" value="ECO:0007669"/>
    <property type="project" value="UniProtKB-EC"/>
</dbReference>
<reference evidence="13" key="1">
    <citation type="submission" date="2019-11" db="EMBL/GenBank/DDBJ databases">
        <authorList>
            <person name="Feng L."/>
        </authorList>
    </citation>
    <scope>NUCLEOTIDE SEQUENCE</scope>
    <source>
        <strain evidence="13">CTertiumLFYP3</strain>
    </source>
</reference>
<keyword evidence="9" id="KW-0234">DNA repair</keyword>
<evidence type="ECO:0000256" key="7">
    <source>
        <dbReference type="ARBA" id="ARBA00022801"/>
    </source>
</evidence>
<evidence type="ECO:0000313" key="13">
    <source>
        <dbReference type="EMBL" id="VYU45073.1"/>
    </source>
</evidence>
<dbReference type="SUPFAM" id="SSF55811">
    <property type="entry name" value="Nudix"/>
    <property type="match status" value="1"/>
</dbReference>
<evidence type="ECO:0000256" key="1">
    <source>
        <dbReference type="ARBA" id="ARBA00001946"/>
    </source>
</evidence>
<proteinExistence type="inferred from homology"/>
<evidence type="ECO:0000259" key="12">
    <source>
        <dbReference type="PROSITE" id="PS51462"/>
    </source>
</evidence>
<dbReference type="EC" id="3.6.1.55" evidence="11"/>
<comment type="similarity">
    <text evidence="2">Belongs to the Nudix hydrolase family.</text>
</comment>
<dbReference type="InterPro" id="IPR047127">
    <property type="entry name" value="MutT-like"/>
</dbReference>
<gene>
    <name evidence="13" type="primary">mutT_2</name>
    <name evidence="13" type="ORF">CTLFYP3_02480</name>
</gene>
<evidence type="ECO:0000256" key="11">
    <source>
        <dbReference type="ARBA" id="ARBA00038905"/>
    </source>
</evidence>
<sequence>MKNIIKVVGAIIENENNEVLCSLPSKNMSISKLWEFPGGEINDGENPEVAIVRKIKDTLNCTVKFESLFSATTYEYEDYILNLMVAKCSLVDGQPLPKDYLKLIWLPIEYIESLNWSQTDIPTVKKLVLKNSKKARI</sequence>
<accession>A0A6N3EZA2</accession>
<keyword evidence="5" id="KW-0479">Metal-binding</keyword>
<dbReference type="InterPro" id="IPR029119">
    <property type="entry name" value="MutY_C"/>
</dbReference>
<keyword evidence="3" id="KW-0515">Mutator protein</keyword>
<keyword evidence="6" id="KW-0227">DNA damage</keyword>
<comment type="catalytic activity">
    <reaction evidence="10">
        <text>8-oxo-dGTP + H2O = 8-oxo-dGMP + diphosphate + H(+)</text>
        <dbReference type="Rhea" id="RHEA:31575"/>
        <dbReference type="ChEBI" id="CHEBI:15377"/>
        <dbReference type="ChEBI" id="CHEBI:15378"/>
        <dbReference type="ChEBI" id="CHEBI:33019"/>
        <dbReference type="ChEBI" id="CHEBI:63224"/>
        <dbReference type="ChEBI" id="CHEBI:77896"/>
        <dbReference type="EC" id="3.6.1.55"/>
    </reaction>
</comment>
<dbReference type="GO" id="GO:0008413">
    <property type="term" value="F:8-oxo-7,8-dihydroguanosine triphosphate pyrophosphatase activity"/>
    <property type="evidence" value="ECO:0007669"/>
    <property type="project" value="TreeGrafter"/>
</dbReference>
<dbReference type="Pfam" id="PF14815">
    <property type="entry name" value="NUDIX_4"/>
    <property type="match status" value="1"/>
</dbReference>
<dbReference type="GO" id="GO:0046872">
    <property type="term" value="F:metal ion binding"/>
    <property type="evidence" value="ECO:0007669"/>
    <property type="project" value="UniProtKB-KW"/>
</dbReference>
<evidence type="ECO:0000256" key="6">
    <source>
        <dbReference type="ARBA" id="ARBA00022763"/>
    </source>
</evidence>
<evidence type="ECO:0000256" key="5">
    <source>
        <dbReference type="ARBA" id="ARBA00022723"/>
    </source>
</evidence>
<organism evidence="13">
    <name type="scientific">Clostridium tertium</name>
    <dbReference type="NCBI Taxonomy" id="1559"/>
    <lineage>
        <taxon>Bacteria</taxon>
        <taxon>Bacillati</taxon>
        <taxon>Bacillota</taxon>
        <taxon>Clostridia</taxon>
        <taxon>Eubacteriales</taxon>
        <taxon>Clostridiaceae</taxon>
        <taxon>Clostridium</taxon>
    </lineage>
</organism>
<dbReference type="InterPro" id="IPR000086">
    <property type="entry name" value="NUDIX_hydrolase_dom"/>
</dbReference>
<name>A0A6N3EZA2_9CLOT</name>
<dbReference type="PANTHER" id="PTHR47707">
    <property type="entry name" value="8-OXO-DGTP DIPHOSPHATASE"/>
    <property type="match status" value="1"/>
</dbReference>
<comment type="cofactor">
    <cofactor evidence="1">
        <name>Mg(2+)</name>
        <dbReference type="ChEBI" id="CHEBI:18420"/>
    </cofactor>
</comment>
<dbReference type="InterPro" id="IPR015797">
    <property type="entry name" value="NUDIX_hydrolase-like_dom_sf"/>
</dbReference>
<evidence type="ECO:0000256" key="4">
    <source>
        <dbReference type="ARBA" id="ARBA00022705"/>
    </source>
</evidence>
<dbReference type="RefSeq" id="WP_156626914.1">
    <property type="nucleotide sequence ID" value="NZ_CACRTO010000022.1"/>
</dbReference>
<keyword evidence="4" id="KW-0235">DNA replication</keyword>
<dbReference type="PROSITE" id="PS51462">
    <property type="entry name" value="NUDIX"/>
    <property type="match status" value="1"/>
</dbReference>
<evidence type="ECO:0000256" key="3">
    <source>
        <dbReference type="ARBA" id="ARBA00022457"/>
    </source>
</evidence>
<protein>
    <recommendedName>
        <fullName evidence="11">8-oxo-dGTP diphosphatase</fullName>
        <ecNumber evidence="11">3.6.1.55</ecNumber>
    </recommendedName>
</protein>
<dbReference type="GO" id="GO:0006281">
    <property type="term" value="P:DNA repair"/>
    <property type="evidence" value="ECO:0007669"/>
    <property type="project" value="UniProtKB-KW"/>
</dbReference>
<evidence type="ECO:0000256" key="8">
    <source>
        <dbReference type="ARBA" id="ARBA00022842"/>
    </source>
</evidence>
<evidence type="ECO:0000256" key="10">
    <source>
        <dbReference type="ARBA" id="ARBA00035861"/>
    </source>
</evidence>
<keyword evidence="7 13" id="KW-0378">Hydrolase</keyword>
<dbReference type="GO" id="GO:0044715">
    <property type="term" value="F:8-oxo-dGDP phosphatase activity"/>
    <property type="evidence" value="ECO:0007669"/>
    <property type="project" value="TreeGrafter"/>
</dbReference>
<dbReference type="Gene3D" id="3.90.79.10">
    <property type="entry name" value="Nucleoside Triphosphate Pyrophosphohydrolase"/>
    <property type="match status" value="1"/>
</dbReference>
<dbReference type="AlphaFoldDB" id="A0A6N3EZA2"/>
<dbReference type="GO" id="GO:0006260">
    <property type="term" value="P:DNA replication"/>
    <property type="evidence" value="ECO:0007669"/>
    <property type="project" value="UniProtKB-KW"/>
</dbReference>
<dbReference type="PANTHER" id="PTHR47707:SF1">
    <property type="entry name" value="NUDIX HYDROLASE FAMILY PROTEIN"/>
    <property type="match status" value="1"/>
</dbReference>
<keyword evidence="8" id="KW-0460">Magnesium</keyword>
<evidence type="ECO:0000256" key="2">
    <source>
        <dbReference type="ARBA" id="ARBA00005582"/>
    </source>
</evidence>
<dbReference type="EMBL" id="CACRTO010000022">
    <property type="protein sequence ID" value="VYU45073.1"/>
    <property type="molecule type" value="Genomic_DNA"/>
</dbReference>